<dbReference type="PANTHER" id="PTHR24221:SF654">
    <property type="entry name" value="ATP-BINDING CASSETTE SUB-FAMILY B MEMBER 6"/>
    <property type="match status" value="1"/>
</dbReference>
<dbReference type="RefSeq" id="WP_284326062.1">
    <property type="nucleotide sequence ID" value="NZ_BSPP01000010.1"/>
</dbReference>
<dbReference type="InterPro" id="IPR003593">
    <property type="entry name" value="AAA+_ATPase"/>
</dbReference>
<dbReference type="InterPro" id="IPR003439">
    <property type="entry name" value="ABC_transporter-like_ATP-bd"/>
</dbReference>
<dbReference type="GO" id="GO:0034040">
    <property type="term" value="F:ATPase-coupled lipid transmembrane transporter activity"/>
    <property type="evidence" value="ECO:0007669"/>
    <property type="project" value="TreeGrafter"/>
</dbReference>
<dbReference type="InterPro" id="IPR027417">
    <property type="entry name" value="P-loop_NTPase"/>
</dbReference>
<evidence type="ECO:0000256" key="9">
    <source>
        <dbReference type="SAM" id="Phobius"/>
    </source>
</evidence>
<evidence type="ECO:0000256" key="5">
    <source>
        <dbReference type="ARBA" id="ARBA00022741"/>
    </source>
</evidence>
<keyword evidence="5" id="KW-0547">Nucleotide-binding</keyword>
<sequence length="580" mass="62096">MSAASANPSLFRRFWANYIHRHSWGILLCLLLMIVEGSALGGLSYLLKPLFDVVFTPGGETALYGVGFAIFGLFAARAFTVVVSRTLIWSISQKVSAAMQSDLLRHILTLDAPFFQTNPPGVLIERVQGDTAAVQGIWSALVTGIGRDLLGLVALMAVAVSIDLRWTLAALIGAPLLILPAALLQRYVRRKSRELREQAGQRATRLDEIFHGINAVKLNRMEDYQTTRFRNVLKTIRRAEVRSVFGRSLMPGMIDLVTGLGFFAVLLMAGDEISSGQRTTGDFMSFFTAMSLTFQPLRRLGEMSGTWQVASASLERIYALLDSRPAYPRPQISGTVPAAGPPEIRFDNVTFAHGDQAVLHGLSFVAEAGKTTALVGASGAGKSTVFHLLTGLLEPASGAILIGGATTTQMSLADQRALFATVTQDSALFDETLAENIALGRAVDPDALERALQAAHVVDFLPALSRGVQTPVGPRGSALSGGQRQRVAIARALVQDAPVLLLDEATSALDAQSESVVAGALALGSLGRTTLVIAHRLATVRDADKIVVMDHGRVAETGTHDQLLAQGGLYAGLYRLQFKD</sequence>
<dbReference type="Gene3D" id="1.20.1560.10">
    <property type="entry name" value="ABC transporter type 1, transmembrane domain"/>
    <property type="match status" value="1"/>
</dbReference>
<dbReference type="InterPro" id="IPR036640">
    <property type="entry name" value="ABC1_TM_sf"/>
</dbReference>
<keyword evidence="8 9" id="KW-0472">Membrane</keyword>
<evidence type="ECO:0000259" key="10">
    <source>
        <dbReference type="PROSITE" id="PS50893"/>
    </source>
</evidence>
<feature type="domain" description="ABC transmembrane type-1" evidence="11">
    <location>
        <begin position="27"/>
        <end position="308"/>
    </location>
</feature>
<evidence type="ECO:0000256" key="3">
    <source>
        <dbReference type="ARBA" id="ARBA00022475"/>
    </source>
</evidence>
<name>A0AA37UAL4_9RHOB</name>
<dbReference type="GO" id="GO:0140359">
    <property type="term" value="F:ABC-type transporter activity"/>
    <property type="evidence" value="ECO:0007669"/>
    <property type="project" value="InterPro"/>
</dbReference>
<dbReference type="InterPro" id="IPR017871">
    <property type="entry name" value="ABC_transporter-like_CS"/>
</dbReference>
<evidence type="ECO:0000313" key="13">
    <source>
        <dbReference type="Proteomes" id="UP001157355"/>
    </source>
</evidence>
<keyword evidence="7 9" id="KW-1133">Transmembrane helix</keyword>
<keyword evidence="3" id="KW-1003">Cell membrane</keyword>
<protein>
    <submittedName>
        <fullName evidence="12">ABC transporter permease</fullName>
    </submittedName>
</protein>
<feature type="transmembrane region" description="Helical" evidence="9">
    <location>
        <begin position="62"/>
        <end position="84"/>
    </location>
</feature>
<dbReference type="GO" id="GO:0005524">
    <property type="term" value="F:ATP binding"/>
    <property type="evidence" value="ECO:0007669"/>
    <property type="project" value="UniProtKB-KW"/>
</dbReference>
<feature type="domain" description="ABC transporter" evidence="10">
    <location>
        <begin position="344"/>
        <end position="576"/>
    </location>
</feature>
<evidence type="ECO:0000256" key="8">
    <source>
        <dbReference type="ARBA" id="ARBA00023136"/>
    </source>
</evidence>
<dbReference type="EMBL" id="BSPP01000010">
    <property type="protein sequence ID" value="GLS87896.1"/>
    <property type="molecule type" value="Genomic_DNA"/>
</dbReference>
<evidence type="ECO:0000256" key="6">
    <source>
        <dbReference type="ARBA" id="ARBA00022840"/>
    </source>
</evidence>
<evidence type="ECO:0000313" key="12">
    <source>
        <dbReference type="EMBL" id="GLS87896.1"/>
    </source>
</evidence>
<dbReference type="InterPro" id="IPR039421">
    <property type="entry name" value="Type_1_exporter"/>
</dbReference>
<dbReference type="InterPro" id="IPR011527">
    <property type="entry name" value="ABC1_TM_dom"/>
</dbReference>
<dbReference type="PROSITE" id="PS00211">
    <property type="entry name" value="ABC_TRANSPORTER_1"/>
    <property type="match status" value="1"/>
</dbReference>
<dbReference type="PROSITE" id="PS50893">
    <property type="entry name" value="ABC_TRANSPORTER_2"/>
    <property type="match status" value="1"/>
</dbReference>
<dbReference type="Pfam" id="PF00664">
    <property type="entry name" value="ABC_membrane"/>
    <property type="match status" value="1"/>
</dbReference>
<dbReference type="Gene3D" id="3.40.50.300">
    <property type="entry name" value="P-loop containing nucleotide triphosphate hydrolases"/>
    <property type="match status" value="1"/>
</dbReference>
<dbReference type="PROSITE" id="PS50929">
    <property type="entry name" value="ABC_TM1F"/>
    <property type="match status" value="1"/>
</dbReference>
<dbReference type="Pfam" id="PF00005">
    <property type="entry name" value="ABC_tran"/>
    <property type="match status" value="1"/>
</dbReference>
<keyword evidence="13" id="KW-1185">Reference proteome</keyword>
<dbReference type="PANTHER" id="PTHR24221">
    <property type="entry name" value="ATP-BINDING CASSETTE SUB-FAMILY B"/>
    <property type="match status" value="1"/>
</dbReference>
<dbReference type="SMART" id="SM00382">
    <property type="entry name" value="AAA"/>
    <property type="match status" value="1"/>
</dbReference>
<keyword evidence="2" id="KW-0813">Transport</keyword>
<dbReference type="GO" id="GO:0005886">
    <property type="term" value="C:plasma membrane"/>
    <property type="evidence" value="ECO:0007669"/>
    <property type="project" value="UniProtKB-SubCell"/>
</dbReference>
<comment type="caution">
    <text evidence="12">The sequence shown here is derived from an EMBL/GenBank/DDBJ whole genome shotgun (WGS) entry which is preliminary data.</text>
</comment>
<evidence type="ECO:0000256" key="7">
    <source>
        <dbReference type="ARBA" id="ARBA00022989"/>
    </source>
</evidence>
<dbReference type="SUPFAM" id="SSF90123">
    <property type="entry name" value="ABC transporter transmembrane region"/>
    <property type="match status" value="1"/>
</dbReference>
<keyword evidence="4 9" id="KW-0812">Transmembrane</keyword>
<reference evidence="12 13" key="1">
    <citation type="journal article" date="2014" name="Int. J. Syst. Evol. Microbiol.">
        <title>Complete genome sequence of Corynebacterium casei LMG S-19264T (=DSM 44701T), isolated from a smear-ripened cheese.</title>
        <authorList>
            <consortium name="US DOE Joint Genome Institute (JGI-PGF)"/>
            <person name="Walter F."/>
            <person name="Albersmeier A."/>
            <person name="Kalinowski J."/>
            <person name="Ruckert C."/>
        </authorList>
    </citation>
    <scope>NUCLEOTIDE SEQUENCE [LARGE SCALE GENOMIC DNA]</scope>
    <source>
        <strain evidence="12 13">NBRC 111766</strain>
    </source>
</reference>
<dbReference type="GO" id="GO:0016887">
    <property type="term" value="F:ATP hydrolysis activity"/>
    <property type="evidence" value="ECO:0007669"/>
    <property type="project" value="InterPro"/>
</dbReference>
<keyword evidence="6" id="KW-0067">ATP-binding</keyword>
<feature type="transmembrane region" description="Helical" evidence="9">
    <location>
        <begin position="244"/>
        <end position="269"/>
    </location>
</feature>
<dbReference type="FunFam" id="3.40.50.300:FF:000221">
    <property type="entry name" value="Multidrug ABC transporter ATP-binding protein"/>
    <property type="match status" value="1"/>
</dbReference>
<comment type="subcellular location">
    <subcellularLocation>
        <location evidence="1">Cell membrane</location>
        <topology evidence="1">Multi-pass membrane protein</topology>
    </subcellularLocation>
</comment>
<proteinExistence type="predicted"/>
<evidence type="ECO:0000259" key="11">
    <source>
        <dbReference type="PROSITE" id="PS50929"/>
    </source>
</evidence>
<feature type="transmembrane region" description="Helical" evidence="9">
    <location>
        <begin position="166"/>
        <end position="184"/>
    </location>
</feature>
<dbReference type="SUPFAM" id="SSF52540">
    <property type="entry name" value="P-loop containing nucleoside triphosphate hydrolases"/>
    <property type="match status" value="1"/>
</dbReference>
<gene>
    <name evidence="12" type="ORF">GCM10010873_28700</name>
</gene>
<organism evidence="12 13">
    <name type="scientific">Cypionkella aquatica</name>
    <dbReference type="NCBI Taxonomy" id="1756042"/>
    <lineage>
        <taxon>Bacteria</taxon>
        <taxon>Pseudomonadati</taxon>
        <taxon>Pseudomonadota</taxon>
        <taxon>Alphaproteobacteria</taxon>
        <taxon>Rhodobacterales</taxon>
        <taxon>Paracoccaceae</taxon>
        <taxon>Cypionkella</taxon>
    </lineage>
</organism>
<evidence type="ECO:0000256" key="1">
    <source>
        <dbReference type="ARBA" id="ARBA00004651"/>
    </source>
</evidence>
<evidence type="ECO:0000256" key="4">
    <source>
        <dbReference type="ARBA" id="ARBA00022692"/>
    </source>
</evidence>
<dbReference type="Proteomes" id="UP001157355">
    <property type="component" value="Unassembled WGS sequence"/>
</dbReference>
<feature type="transmembrane region" description="Helical" evidence="9">
    <location>
        <begin position="136"/>
        <end position="160"/>
    </location>
</feature>
<feature type="transmembrane region" description="Helical" evidence="9">
    <location>
        <begin position="24"/>
        <end position="47"/>
    </location>
</feature>
<dbReference type="CDD" id="cd18552">
    <property type="entry name" value="ABC_6TM_MsbA_like"/>
    <property type="match status" value="1"/>
</dbReference>
<dbReference type="AlphaFoldDB" id="A0AA37UAL4"/>
<evidence type="ECO:0000256" key="2">
    <source>
        <dbReference type="ARBA" id="ARBA00022448"/>
    </source>
</evidence>
<accession>A0AA37UAL4</accession>